<dbReference type="EMBL" id="CM031829">
    <property type="protein sequence ID" value="KAG6714798.1"/>
    <property type="molecule type" value="Genomic_DNA"/>
</dbReference>
<protein>
    <submittedName>
        <fullName evidence="1">Uncharacterized protein</fullName>
    </submittedName>
</protein>
<reference evidence="1" key="1">
    <citation type="submission" date="2021-01" db="EMBL/GenBank/DDBJ databases">
        <authorList>
            <person name="Lovell J.T."/>
            <person name="Bentley N."/>
            <person name="Bhattarai G."/>
            <person name="Jenkins J.W."/>
            <person name="Sreedasyam A."/>
            <person name="Alarcon Y."/>
            <person name="Bock C."/>
            <person name="Boston L."/>
            <person name="Carlson J."/>
            <person name="Cervantes K."/>
            <person name="Clermont K."/>
            <person name="Krom N."/>
            <person name="Kubenka K."/>
            <person name="Mamidi S."/>
            <person name="Mattison C."/>
            <person name="Monteros M."/>
            <person name="Pisani C."/>
            <person name="Plott C."/>
            <person name="Rajasekar S."/>
            <person name="Rhein H.S."/>
            <person name="Rohla C."/>
            <person name="Song M."/>
            <person name="Hilaire R.S."/>
            <person name="Shu S."/>
            <person name="Wells L."/>
            <person name="Wang X."/>
            <person name="Webber J."/>
            <person name="Heerema R.J."/>
            <person name="Klein P."/>
            <person name="Conner P."/>
            <person name="Grauke L."/>
            <person name="Grimwood J."/>
            <person name="Schmutz J."/>
            <person name="Randall J.J."/>
        </authorList>
    </citation>
    <scope>NUCLEOTIDE SEQUENCE</scope>
    <source>
        <tissue evidence="1">Leaf</tissue>
    </source>
</reference>
<sequence>MKIKKLVKIKGKTQGRLDATSKHLHPTLYNHFSSPSSCSPSSLSPSIRSPTFSPPLPLLQRLFHPPSLSRRRFHHPFFSCNLLLEWFPNSRTIISQKWKT</sequence>
<organism evidence="1 2">
    <name type="scientific">Carya illinoinensis</name>
    <name type="common">Pecan</name>
    <dbReference type="NCBI Taxonomy" id="32201"/>
    <lineage>
        <taxon>Eukaryota</taxon>
        <taxon>Viridiplantae</taxon>
        <taxon>Streptophyta</taxon>
        <taxon>Embryophyta</taxon>
        <taxon>Tracheophyta</taxon>
        <taxon>Spermatophyta</taxon>
        <taxon>Magnoliopsida</taxon>
        <taxon>eudicotyledons</taxon>
        <taxon>Gunneridae</taxon>
        <taxon>Pentapetalae</taxon>
        <taxon>rosids</taxon>
        <taxon>fabids</taxon>
        <taxon>Fagales</taxon>
        <taxon>Juglandaceae</taxon>
        <taxon>Carya</taxon>
    </lineage>
</organism>
<comment type="caution">
    <text evidence="1">The sequence shown here is derived from an EMBL/GenBank/DDBJ whole genome shotgun (WGS) entry which is preliminary data.</text>
</comment>
<accession>A0A922F7R8</accession>
<evidence type="ECO:0000313" key="2">
    <source>
        <dbReference type="Proteomes" id="UP000811246"/>
    </source>
</evidence>
<dbReference type="AlphaFoldDB" id="A0A922F7R8"/>
<evidence type="ECO:0000313" key="1">
    <source>
        <dbReference type="EMBL" id="KAG6714798.1"/>
    </source>
</evidence>
<dbReference type="Proteomes" id="UP000811246">
    <property type="component" value="Chromosome 5"/>
</dbReference>
<proteinExistence type="predicted"/>
<name>A0A922F7R8_CARIL</name>
<gene>
    <name evidence="1" type="ORF">I3842_05G220300</name>
</gene>